<evidence type="ECO:0000256" key="1">
    <source>
        <dbReference type="ARBA" id="ARBA00002523"/>
    </source>
</evidence>
<protein>
    <submittedName>
        <fullName evidence="11">Variant surface glycoprotein 1125.2652</fullName>
    </submittedName>
</protein>
<dbReference type="Pfam" id="PF13206">
    <property type="entry name" value="VSG_B"/>
    <property type="match status" value="1"/>
</dbReference>
<proteinExistence type="predicted"/>
<evidence type="ECO:0000256" key="2">
    <source>
        <dbReference type="ARBA" id="ARBA00004609"/>
    </source>
</evidence>
<keyword evidence="7" id="KW-0325">Glycoprotein</keyword>
<comment type="subcellular location">
    <subcellularLocation>
        <location evidence="2">Cell membrane</location>
        <topology evidence="2">Lipid-anchor</topology>
        <topology evidence="2">GPI-anchor</topology>
    </subcellularLocation>
</comment>
<evidence type="ECO:0000256" key="8">
    <source>
        <dbReference type="ARBA" id="ARBA00023288"/>
    </source>
</evidence>
<evidence type="ECO:0000256" key="9">
    <source>
        <dbReference type="SAM" id="SignalP"/>
    </source>
</evidence>
<keyword evidence="6" id="KW-0472">Membrane</keyword>
<evidence type="ECO:0000259" key="10">
    <source>
        <dbReference type="Pfam" id="PF13206"/>
    </source>
</evidence>
<reference evidence="11" key="1">
    <citation type="submission" date="2016-08" db="EMBL/GenBank/DDBJ databases">
        <title>VSG repertoire of Trypanosoma brucei EATRO 1125.</title>
        <authorList>
            <person name="Cross G.A."/>
        </authorList>
    </citation>
    <scope>NUCLEOTIDE SEQUENCE</scope>
    <source>
        <strain evidence="11">EATRO 1125</strain>
    </source>
</reference>
<feature type="chain" id="PRO_5012655960" evidence="9">
    <location>
        <begin position="25"/>
        <end position="399"/>
    </location>
</feature>
<dbReference type="AlphaFoldDB" id="A0A1J0R8H5"/>
<evidence type="ECO:0000256" key="6">
    <source>
        <dbReference type="ARBA" id="ARBA00023136"/>
    </source>
</evidence>
<dbReference type="VEuPathDB" id="TriTrypDB:Tb427_000523400"/>
<evidence type="ECO:0000256" key="7">
    <source>
        <dbReference type="ARBA" id="ARBA00023180"/>
    </source>
</evidence>
<sequence>MKYKLVRICAVASILSVWSIFATANVAEDTNIHEATALCGLIELGAGRALLKEEEETATGTIDDIMDLNMSLSDESWRKMFREPSNPENFRDLPKSEFTENKDWPAKWPSWKAAAQRLKTGQALDAIRKKAGLQTADDATLKQAIAAAGHLAETVAYLAQEISEIDSSGKILKQQQIRESLDKQIYGATTDNEDAVAVATLLRSAHSGSHQATCEGTTTAGKVTTVMAVMLCVCSKDSTASGSEGKACAGKTELTNTWNAASAPTTTELGELINLCDTKAVVQLTSTELQTQINNAKKLLRRTSGGTYLGKIVGSNCDGKNNGGLCVKYTGITTGSGISFDKIPWLVGLQQLVTKLKVSEHAYSIKRALVRELKTVTKKLANIGNKARQSAAATESTKA</sequence>
<dbReference type="GO" id="GO:0005886">
    <property type="term" value="C:plasma membrane"/>
    <property type="evidence" value="ECO:0007669"/>
    <property type="project" value="UniProtKB-SubCell"/>
</dbReference>
<feature type="signal peptide" evidence="9">
    <location>
        <begin position="1"/>
        <end position="24"/>
    </location>
</feature>
<dbReference type="EMBL" id="KX700162">
    <property type="protein sequence ID" value="APD74118.1"/>
    <property type="molecule type" value="Genomic_DNA"/>
</dbReference>
<accession>A0A1J0R8H5</accession>
<organism evidence="11">
    <name type="scientific">Trypanosoma brucei</name>
    <dbReference type="NCBI Taxonomy" id="5691"/>
    <lineage>
        <taxon>Eukaryota</taxon>
        <taxon>Discoba</taxon>
        <taxon>Euglenozoa</taxon>
        <taxon>Kinetoplastea</taxon>
        <taxon>Metakinetoplastina</taxon>
        <taxon>Trypanosomatida</taxon>
        <taxon>Trypanosomatidae</taxon>
        <taxon>Trypanosoma</taxon>
    </lineage>
</organism>
<evidence type="ECO:0000256" key="3">
    <source>
        <dbReference type="ARBA" id="ARBA00022475"/>
    </source>
</evidence>
<keyword evidence="4" id="KW-0336">GPI-anchor</keyword>
<dbReference type="InterPro" id="IPR025932">
    <property type="entry name" value="Trypano_VSG_B_N_dom"/>
</dbReference>
<name>A0A1J0R8H5_9TRYP</name>
<keyword evidence="5 9" id="KW-0732">Signal</keyword>
<evidence type="ECO:0000256" key="4">
    <source>
        <dbReference type="ARBA" id="ARBA00022622"/>
    </source>
</evidence>
<keyword evidence="8" id="KW-0449">Lipoprotein</keyword>
<comment type="function">
    <text evidence="1">VSG forms a coat on the surface of the parasite. The trypanosome evades the immune response of the host by expressing a series of antigenically distinct VSGs from an estimated 1000 VSG genes.</text>
</comment>
<evidence type="ECO:0000313" key="11">
    <source>
        <dbReference type="EMBL" id="APD74118.1"/>
    </source>
</evidence>
<dbReference type="GO" id="GO:0098552">
    <property type="term" value="C:side of membrane"/>
    <property type="evidence" value="ECO:0007669"/>
    <property type="project" value="UniProtKB-KW"/>
</dbReference>
<evidence type="ECO:0000256" key="5">
    <source>
        <dbReference type="ARBA" id="ARBA00022729"/>
    </source>
</evidence>
<feature type="domain" description="Trypanosome variant surface glycoprotein B-type N-terminal" evidence="10">
    <location>
        <begin position="22"/>
        <end position="374"/>
    </location>
</feature>
<keyword evidence="3" id="KW-1003">Cell membrane</keyword>